<reference evidence="2" key="1">
    <citation type="journal article" date="2019" name="Int. J. Syst. Evol. Microbiol.">
        <title>The Global Catalogue of Microorganisms (GCM) 10K type strain sequencing project: providing services to taxonomists for standard genome sequencing and annotation.</title>
        <authorList>
            <consortium name="The Broad Institute Genomics Platform"/>
            <consortium name="The Broad Institute Genome Sequencing Center for Infectious Disease"/>
            <person name="Wu L."/>
            <person name="Ma J."/>
        </authorList>
    </citation>
    <scope>NUCLEOTIDE SEQUENCE [LARGE SCALE GENOMIC DNA]</scope>
    <source>
        <strain evidence="2">CGMCC 1.15439</strain>
    </source>
</reference>
<dbReference type="InterPro" id="IPR053756">
    <property type="entry name" value="Toxin_immunity_effector"/>
</dbReference>
<keyword evidence="2" id="KW-1185">Reference proteome</keyword>
<dbReference type="Gene3D" id="1.10.287.2500">
    <property type="match status" value="1"/>
</dbReference>
<dbReference type="InterPro" id="IPR049070">
    <property type="entry name" value="T6SS_Tsi2-like"/>
</dbReference>
<evidence type="ECO:0000313" key="2">
    <source>
        <dbReference type="Proteomes" id="UP000620046"/>
    </source>
</evidence>
<protein>
    <submittedName>
        <fullName evidence="1">Uncharacterized protein</fullName>
    </submittedName>
</protein>
<gene>
    <name evidence="1" type="ORF">GCM10010981_29580</name>
</gene>
<name>A0ABQ1G7W3_9GAMM</name>
<accession>A0ABQ1G7W3</accession>
<dbReference type="RefSeq" id="WP_188795044.1">
    <property type="nucleotide sequence ID" value="NZ_BMJA01000002.1"/>
</dbReference>
<dbReference type="EMBL" id="BMJA01000002">
    <property type="protein sequence ID" value="GGA38457.1"/>
    <property type="molecule type" value="Genomic_DNA"/>
</dbReference>
<dbReference type="Pfam" id="PF21643">
    <property type="entry name" value="T6SS_Tsi2-like"/>
    <property type="match status" value="1"/>
</dbReference>
<sequence length="75" mass="8387">MPQISGSTLMMAIQAVDAKIHQITEQLETDDSPEAGDLELLLLSYEKAAQELRTGYEEAQRTISNLPPYQKLVRP</sequence>
<organism evidence="1 2">
    <name type="scientific">Dyella nitratireducens</name>
    <dbReference type="NCBI Taxonomy" id="1849580"/>
    <lineage>
        <taxon>Bacteria</taxon>
        <taxon>Pseudomonadati</taxon>
        <taxon>Pseudomonadota</taxon>
        <taxon>Gammaproteobacteria</taxon>
        <taxon>Lysobacterales</taxon>
        <taxon>Rhodanobacteraceae</taxon>
        <taxon>Dyella</taxon>
    </lineage>
</organism>
<evidence type="ECO:0000313" key="1">
    <source>
        <dbReference type="EMBL" id="GGA38457.1"/>
    </source>
</evidence>
<dbReference type="Proteomes" id="UP000620046">
    <property type="component" value="Unassembled WGS sequence"/>
</dbReference>
<comment type="caution">
    <text evidence="1">The sequence shown here is derived from an EMBL/GenBank/DDBJ whole genome shotgun (WGS) entry which is preliminary data.</text>
</comment>
<proteinExistence type="predicted"/>